<protein>
    <submittedName>
        <fullName evidence="5">Phosphotransferase</fullName>
    </submittedName>
</protein>
<evidence type="ECO:0000313" key="6">
    <source>
        <dbReference type="Proteomes" id="UP000502117"/>
    </source>
</evidence>
<feature type="region of interest" description="Disordered" evidence="3">
    <location>
        <begin position="332"/>
        <end position="352"/>
    </location>
</feature>
<dbReference type="PANTHER" id="PTHR33540:SF1">
    <property type="entry name" value="N-ACETYLMURAMATE_N-ACETYLGLUCOSAMINE KINASE"/>
    <property type="match status" value="1"/>
</dbReference>
<proteinExistence type="predicted"/>
<keyword evidence="1" id="KW-0547">Nucleotide-binding</keyword>
<dbReference type="Proteomes" id="UP000502117">
    <property type="component" value="Chromosome"/>
</dbReference>
<dbReference type="InterPro" id="IPR011009">
    <property type="entry name" value="Kinase-like_dom_sf"/>
</dbReference>
<dbReference type="Gene3D" id="3.90.1200.10">
    <property type="match status" value="1"/>
</dbReference>
<gene>
    <name evidence="5" type="ORF">GII14_16990</name>
</gene>
<accession>A0A6G7LV31</accession>
<name>A0A6G7LV31_9GAMM</name>
<evidence type="ECO:0000256" key="1">
    <source>
        <dbReference type="ARBA" id="ARBA00022741"/>
    </source>
</evidence>
<dbReference type="Gene3D" id="3.30.200.20">
    <property type="entry name" value="Phosphorylase Kinase, domain 1"/>
    <property type="match status" value="1"/>
</dbReference>
<organism evidence="5 6">
    <name type="scientific">Shewanella chilikensis</name>
    <dbReference type="NCBI Taxonomy" id="558541"/>
    <lineage>
        <taxon>Bacteria</taxon>
        <taxon>Pseudomonadati</taxon>
        <taxon>Pseudomonadota</taxon>
        <taxon>Gammaproteobacteria</taxon>
        <taxon>Alteromonadales</taxon>
        <taxon>Shewanellaceae</taxon>
        <taxon>Shewanella</taxon>
    </lineage>
</organism>
<dbReference type="GO" id="GO:0016740">
    <property type="term" value="F:transferase activity"/>
    <property type="evidence" value="ECO:0007669"/>
    <property type="project" value="UniProtKB-KW"/>
</dbReference>
<evidence type="ECO:0000256" key="3">
    <source>
        <dbReference type="SAM" id="MobiDB-lite"/>
    </source>
</evidence>
<dbReference type="Pfam" id="PF01636">
    <property type="entry name" value="APH"/>
    <property type="match status" value="1"/>
</dbReference>
<reference evidence="5 6" key="1">
    <citation type="submission" date="2019-11" db="EMBL/GenBank/DDBJ databases">
        <title>Complete Genome Sequence of Shewanella chilikensis Strain DC57, Isolated from Corroded Seal Rings at a floating production facility in Australia.</title>
        <authorList>
            <person name="Salgar-Chaparro S.J."/>
            <person name="Castillo-Villamizar G.A."/>
            <person name="Poehlein A."/>
            <person name="Daniel R."/>
            <person name="Machuca L."/>
        </authorList>
    </citation>
    <scope>NUCLEOTIDE SEQUENCE [LARGE SCALE GENOMIC DNA]</scope>
    <source>
        <strain evidence="5 6">DC57</strain>
    </source>
</reference>
<evidence type="ECO:0000259" key="4">
    <source>
        <dbReference type="Pfam" id="PF01636"/>
    </source>
</evidence>
<dbReference type="SUPFAM" id="SSF56112">
    <property type="entry name" value="Protein kinase-like (PK-like)"/>
    <property type="match status" value="1"/>
</dbReference>
<dbReference type="RefSeq" id="WP_165565515.1">
    <property type="nucleotide sequence ID" value="NZ_CP045857.1"/>
</dbReference>
<dbReference type="PANTHER" id="PTHR33540">
    <property type="entry name" value="TRNA THREONYLCARBAMOYLADENOSINE BIOSYNTHESIS PROTEIN TSAE"/>
    <property type="match status" value="1"/>
</dbReference>
<keyword evidence="5" id="KW-0808">Transferase</keyword>
<evidence type="ECO:0000313" key="5">
    <source>
        <dbReference type="EMBL" id="QIJ05673.1"/>
    </source>
</evidence>
<dbReference type="GO" id="GO:0005524">
    <property type="term" value="F:ATP binding"/>
    <property type="evidence" value="ECO:0007669"/>
    <property type="project" value="UniProtKB-KW"/>
</dbReference>
<feature type="domain" description="Aminoglycoside phosphotransferase" evidence="4">
    <location>
        <begin position="26"/>
        <end position="245"/>
    </location>
</feature>
<evidence type="ECO:0000256" key="2">
    <source>
        <dbReference type="ARBA" id="ARBA00022840"/>
    </source>
</evidence>
<dbReference type="KEGG" id="schk:GII14_16990"/>
<keyword evidence="2" id="KW-0067">ATP-binding</keyword>
<sequence length="352" mass="40083">MTLSDPRFLSMSCWLQQLFGKPLQPKLISGDASFRRYFRLNVDGRDYIVTDSPPNLLDNKPFIALARAYYQAGIRVPKVLEFNEAEGFILQQDLGDKLLLPELTETNVSAWYLKALAILPDIAAVRESELGPLPDYDAAFVERELAIFSEWLLDKHWQVSLTAAEHTMLTESFAILTASALAQPQVGMHRDFHSRNLMLKDGKLWVIDFQDAVLGPVTYDAVSLLRDCYIRWPDAIVEPLLKAFFEQCREQGVVGKDVDFATFSRWFDLMGVQRHLKAAGIFARLHHRDGKSGYLKDIPLTLGYVADICERYPQLQALSSWVRLRLLPLTQQPAQPESQPQPRPQAEAKEHK</sequence>
<dbReference type="AlphaFoldDB" id="A0A6G7LV31"/>
<dbReference type="InterPro" id="IPR002575">
    <property type="entry name" value="Aminoglycoside_PTrfase"/>
</dbReference>
<dbReference type="EMBL" id="CP045857">
    <property type="protein sequence ID" value="QIJ05673.1"/>
    <property type="molecule type" value="Genomic_DNA"/>
</dbReference>